<name>A0A8S4A1Z1_9EUPU</name>
<proteinExistence type="predicted"/>
<dbReference type="EMBL" id="CAJHNH020008472">
    <property type="protein sequence ID" value="CAG5135923.1"/>
    <property type="molecule type" value="Genomic_DNA"/>
</dbReference>
<evidence type="ECO:0000313" key="5">
    <source>
        <dbReference type="Proteomes" id="UP000678393"/>
    </source>
</evidence>
<evidence type="ECO:0000313" key="4">
    <source>
        <dbReference type="EMBL" id="CAG5135923.1"/>
    </source>
</evidence>
<evidence type="ECO:0000259" key="3">
    <source>
        <dbReference type="Pfam" id="PF22675"/>
    </source>
</evidence>
<feature type="region of interest" description="Disordered" evidence="2">
    <location>
        <begin position="1"/>
        <end position="36"/>
    </location>
</feature>
<evidence type="ECO:0000256" key="2">
    <source>
        <dbReference type="SAM" id="MobiDB-lite"/>
    </source>
</evidence>
<accession>A0A8S4A1Z1</accession>
<feature type="domain" description="KHDC4/BBP-like KH-domain type I" evidence="3">
    <location>
        <begin position="58"/>
        <end position="127"/>
    </location>
</feature>
<evidence type="ECO:0000256" key="1">
    <source>
        <dbReference type="ARBA" id="ARBA00022884"/>
    </source>
</evidence>
<dbReference type="GO" id="GO:0003729">
    <property type="term" value="F:mRNA binding"/>
    <property type="evidence" value="ECO:0007669"/>
    <property type="project" value="TreeGrafter"/>
</dbReference>
<dbReference type="GO" id="GO:0000381">
    <property type="term" value="P:regulation of alternative mRNA splicing, via spliceosome"/>
    <property type="evidence" value="ECO:0007669"/>
    <property type="project" value="TreeGrafter"/>
</dbReference>
<feature type="region of interest" description="Disordered" evidence="2">
    <location>
        <begin position="153"/>
        <end position="308"/>
    </location>
</feature>
<feature type="compositionally biased region" description="Low complexity" evidence="2">
    <location>
        <begin position="208"/>
        <end position="246"/>
    </location>
</feature>
<dbReference type="AlphaFoldDB" id="A0A8S4A1Z1"/>
<dbReference type="PANTHER" id="PTHR11208">
    <property type="entry name" value="RNA-BINDING PROTEIN RELATED"/>
    <property type="match status" value="1"/>
</dbReference>
<keyword evidence="1" id="KW-0694">RNA-binding</keyword>
<comment type="caution">
    <text evidence="4">The sequence shown here is derived from an EMBL/GenBank/DDBJ whole genome shotgun (WGS) entry which is preliminary data.</text>
</comment>
<gene>
    <name evidence="4" type="ORF">CUNI_LOCUS21481</name>
</gene>
<feature type="compositionally biased region" description="Gly residues" evidence="2">
    <location>
        <begin position="172"/>
        <end position="194"/>
    </location>
</feature>
<dbReference type="SUPFAM" id="SSF54791">
    <property type="entry name" value="Eukaryotic type KH-domain (KH-domain type I)"/>
    <property type="match status" value="1"/>
</dbReference>
<feature type="compositionally biased region" description="Polar residues" evidence="2">
    <location>
        <begin position="284"/>
        <end position="308"/>
    </location>
</feature>
<protein>
    <recommendedName>
        <fullName evidence="3">KHDC4/BBP-like KH-domain type I domain-containing protein</fullName>
    </recommendedName>
</protein>
<sequence length="308" mass="33208">MAQKGTYSEELENEFKHTDPNAHASGDDKKDRPPVSMYDIYHDRPQKLPVKIKTYSLQYPRYNFVGELLGPKGQTLRALQNQTGCKMAIMGRGSMRDKEKEEELRKEGGKYAHLSEELHVLVECYTELTDGYYRLAAALTELKKFVIPELTEDAYGGPGGAEMGMDGPPVRGRGGYRGGPPDRGGRGGFRGHGNGPVPAPPPGGPAGRGTPSARGARAAPPPASYEGYSSQGYGSDYESSYDEGYGQEAYYDYGAPNSGSAAGYESYSGYDYGDGWSSGEKTSAAPSRGSSRGQARSHPYSRTASGNY</sequence>
<dbReference type="Proteomes" id="UP000678393">
    <property type="component" value="Unassembled WGS sequence"/>
</dbReference>
<dbReference type="InterPro" id="IPR036612">
    <property type="entry name" value="KH_dom_type_1_sf"/>
</dbReference>
<reference evidence="4" key="1">
    <citation type="submission" date="2021-04" db="EMBL/GenBank/DDBJ databases">
        <authorList>
            <consortium name="Molecular Ecology Group"/>
        </authorList>
    </citation>
    <scope>NUCLEOTIDE SEQUENCE</scope>
</reference>
<dbReference type="OrthoDB" id="6777263at2759"/>
<dbReference type="GO" id="GO:0005634">
    <property type="term" value="C:nucleus"/>
    <property type="evidence" value="ECO:0007669"/>
    <property type="project" value="TreeGrafter"/>
</dbReference>
<dbReference type="PANTHER" id="PTHR11208:SF42">
    <property type="entry name" value="QUAKING RELATED 54B, ISOFORM E"/>
    <property type="match status" value="1"/>
</dbReference>
<dbReference type="Gene3D" id="3.30.1370.10">
    <property type="entry name" value="K Homology domain, type 1"/>
    <property type="match status" value="1"/>
</dbReference>
<organism evidence="4 5">
    <name type="scientific">Candidula unifasciata</name>
    <dbReference type="NCBI Taxonomy" id="100452"/>
    <lineage>
        <taxon>Eukaryota</taxon>
        <taxon>Metazoa</taxon>
        <taxon>Spiralia</taxon>
        <taxon>Lophotrochozoa</taxon>
        <taxon>Mollusca</taxon>
        <taxon>Gastropoda</taxon>
        <taxon>Heterobranchia</taxon>
        <taxon>Euthyneura</taxon>
        <taxon>Panpulmonata</taxon>
        <taxon>Eupulmonata</taxon>
        <taxon>Stylommatophora</taxon>
        <taxon>Helicina</taxon>
        <taxon>Helicoidea</taxon>
        <taxon>Geomitridae</taxon>
        <taxon>Candidula</taxon>
    </lineage>
</organism>
<dbReference type="InterPro" id="IPR055256">
    <property type="entry name" value="KH_1_KHDC4/BBP-like"/>
</dbReference>
<feature type="compositionally biased region" description="Basic and acidic residues" evidence="2">
    <location>
        <begin position="13"/>
        <end position="33"/>
    </location>
</feature>
<feature type="compositionally biased region" description="Low complexity" evidence="2">
    <location>
        <begin position="258"/>
        <end position="280"/>
    </location>
</feature>
<keyword evidence="5" id="KW-1185">Reference proteome</keyword>
<dbReference type="InterPro" id="IPR045071">
    <property type="entry name" value="BBP-like"/>
</dbReference>
<dbReference type="Pfam" id="PF22675">
    <property type="entry name" value="KH-I_KHDC4-BBP"/>
    <property type="match status" value="1"/>
</dbReference>